<name>A0ABR3XAT8_9PEZI</name>
<proteinExistence type="predicted"/>
<evidence type="ECO:0000313" key="2">
    <source>
        <dbReference type="EMBL" id="KAL1873054.1"/>
    </source>
</evidence>
<protein>
    <submittedName>
        <fullName evidence="2">Uncharacterized protein</fullName>
    </submittedName>
</protein>
<sequence>MPKHSDKRKGDRKKGDKQNANQDSASVTKLWTCCCCGTGGFYEYDIKCSSCTQPRCTNCTVETHFIINPPVKKSRKH</sequence>
<comment type="caution">
    <text evidence="2">The sequence shown here is derived from an EMBL/GenBank/DDBJ whole genome shotgun (WGS) entry which is preliminary data.</text>
</comment>
<dbReference type="EMBL" id="JAZHXJ010000129">
    <property type="protein sequence ID" value="KAL1873054.1"/>
    <property type="molecule type" value="Genomic_DNA"/>
</dbReference>
<feature type="region of interest" description="Disordered" evidence="1">
    <location>
        <begin position="1"/>
        <end position="24"/>
    </location>
</feature>
<accession>A0ABR3XAT8</accession>
<reference evidence="2 3" key="1">
    <citation type="journal article" date="2024" name="Commun. Biol.">
        <title>Comparative genomic analysis of thermophilic fungi reveals convergent evolutionary adaptations and gene losses.</title>
        <authorList>
            <person name="Steindorff A.S."/>
            <person name="Aguilar-Pontes M.V."/>
            <person name="Robinson A.J."/>
            <person name="Andreopoulos B."/>
            <person name="LaButti K."/>
            <person name="Kuo A."/>
            <person name="Mondo S."/>
            <person name="Riley R."/>
            <person name="Otillar R."/>
            <person name="Haridas S."/>
            <person name="Lipzen A."/>
            <person name="Grimwood J."/>
            <person name="Schmutz J."/>
            <person name="Clum A."/>
            <person name="Reid I.D."/>
            <person name="Moisan M.C."/>
            <person name="Butler G."/>
            <person name="Nguyen T.T.M."/>
            <person name="Dewar K."/>
            <person name="Conant G."/>
            <person name="Drula E."/>
            <person name="Henrissat B."/>
            <person name="Hansel C."/>
            <person name="Singer S."/>
            <person name="Hutchinson M.I."/>
            <person name="de Vries R.P."/>
            <person name="Natvig D.O."/>
            <person name="Powell A.J."/>
            <person name="Tsang A."/>
            <person name="Grigoriev I.V."/>
        </authorList>
    </citation>
    <scope>NUCLEOTIDE SEQUENCE [LARGE SCALE GENOMIC DNA]</scope>
    <source>
        <strain evidence="2 3">ATCC 24622</strain>
    </source>
</reference>
<gene>
    <name evidence="2" type="ORF">VTK73DRAFT_1191</name>
</gene>
<organism evidence="2 3">
    <name type="scientific">Phialemonium thermophilum</name>
    <dbReference type="NCBI Taxonomy" id="223376"/>
    <lineage>
        <taxon>Eukaryota</taxon>
        <taxon>Fungi</taxon>
        <taxon>Dikarya</taxon>
        <taxon>Ascomycota</taxon>
        <taxon>Pezizomycotina</taxon>
        <taxon>Sordariomycetes</taxon>
        <taxon>Sordariomycetidae</taxon>
        <taxon>Cephalothecales</taxon>
        <taxon>Cephalothecaceae</taxon>
        <taxon>Phialemonium</taxon>
    </lineage>
</organism>
<evidence type="ECO:0000256" key="1">
    <source>
        <dbReference type="SAM" id="MobiDB-lite"/>
    </source>
</evidence>
<evidence type="ECO:0000313" key="3">
    <source>
        <dbReference type="Proteomes" id="UP001586593"/>
    </source>
</evidence>
<keyword evidence="3" id="KW-1185">Reference proteome</keyword>
<dbReference type="Proteomes" id="UP001586593">
    <property type="component" value="Unassembled WGS sequence"/>
</dbReference>
<feature type="compositionally biased region" description="Basic residues" evidence="1">
    <location>
        <begin position="1"/>
        <end position="12"/>
    </location>
</feature>